<dbReference type="CDD" id="cd00055">
    <property type="entry name" value="EGF_Lam"/>
    <property type="match status" value="1"/>
</dbReference>
<evidence type="ECO:0000256" key="5">
    <source>
        <dbReference type="SAM" id="MobiDB-lite"/>
    </source>
</evidence>
<dbReference type="PANTHER" id="PTHR11062:SF376">
    <property type="entry name" value="EXOSTOSIN FAMILY PROTEIN"/>
    <property type="match status" value="1"/>
</dbReference>
<dbReference type="Gene3D" id="2.10.25.10">
    <property type="entry name" value="Laminin"/>
    <property type="match status" value="1"/>
</dbReference>
<feature type="disulfide bond" evidence="4">
    <location>
        <begin position="148"/>
        <end position="157"/>
    </location>
</feature>
<comment type="caution">
    <text evidence="4">Lacks conserved residue(s) required for the propagation of feature annotation.</text>
</comment>
<dbReference type="PROSITE" id="PS00022">
    <property type="entry name" value="EGF_1"/>
    <property type="match status" value="2"/>
</dbReference>
<keyword evidence="9" id="KW-1185">Reference proteome</keyword>
<gene>
    <name evidence="8" type="ORF">HYH02_006996</name>
</gene>
<feature type="domain" description="EGF-like" evidence="7">
    <location>
        <begin position="125"/>
        <end position="158"/>
    </location>
</feature>
<evidence type="ECO:0000313" key="8">
    <source>
        <dbReference type="EMBL" id="KAG2447967.1"/>
    </source>
</evidence>
<dbReference type="SMART" id="SM00181">
    <property type="entry name" value="EGF"/>
    <property type="match status" value="3"/>
</dbReference>
<feature type="disulfide bond" evidence="4">
    <location>
        <begin position="129"/>
        <end position="139"/>
    </location>
</feature>
<feature type="domain" description="EGF-like" evidence="7">
    <location>
        <begin position="274"/>
        <end position="324"/>
    </location>
</feature>
<sequence>MPYLALLVLLGASVAVASAAADVAAHGSQAVEPGLARSSTQLASARHVSTAYRLSGASADGGRPDARRWLRSVSARRRALLEEGAAAAAAGGAGAAAVADADAASNPLASATHPEVGLDALFVPRNVSCDPRCTARGNCNAEDGTCECPFGYTGPTCETPLMPACQVGPDLEPFFGMMVPRSCECARQASRFFGCSADDDTCRLYTMNYHDIRCYEFRGRPAEQQWSAMPLEGAEGVDWFIGSVQRAPPRLNPTTAAEGVLGFDIWGRPHLSLPLDRCGERHCHNRGACIIPLQSGKGGVVDRNVGNRSPHCLCYKGYMGHTCGDPMNSLCPNECRGRGVCLRGFCHCRPPYWGLDCSRQRAWALAPGVSSPVPNRVRLRIYVYDLPANVNLPHALDDNVFDLNEPSYQTHRRFLELLLRDPEVRTENPAEANLFFVPATAYSYVSNINPPTYQLIHALDYVSRRYPWFNASGGRDHFVWTTGDRGSCYVPTGLSRVIHVTLFGLHADLNPGGHNGSTFLNPQPLHHRSYACFHPKKDVLAAPWYDHMVGSTEAPDVYRKVVEAGGQAPERDLLFFFAGSIRPNDPSYSGGARQALAEHLKGLLGGPDKDSYKDVQFIEGYTPDYEALYARSRFCLAPHGAGFGVRLTLAMTHACIPVIIQDSVYQPYEADGLLPYPEFSLRLGKADVAHIVPILRAIPPDKQARMRLAMAKYHKAFLWEPWLGGRAYHYTVAALEQRLGGLWGRLWGSGSSGGAPASGGGSGRRRRQALEEEWAEEEEEEEEEEWEEEEGEAAAARGAGGEQGRGAHGGRGTGAGTAAPGSGSALEAEAAGGRTAGAGMAGVRPGAGGEPELGGSSSSSSSSSSRRRGSSRRAGRHS</sequence>
<dbReference type="EMBL" id="JAEHOD010000019">
    <property type="protein sequence ID" value="KAG2447967.1"/>
    <property type="molecule type" value="Genomic_DNA"/>
</dbReference>
<feature type="compositionally biased region" description="Low complexity" evidence="5">
    <location>
        <begin position="816"/>
        <end position="833"/>
    </location>
</feature>
<dbReference type="GO" id="GO:0000139">
    <property type="term" value="C:Golgi membrane"/>
    <property type="evidence" value="ECO:0007669"/>
    <property type="project" value="UniProtKB-SubCell"/>
</dbReference>
<keyword evidence="6" id="KW-0732">Signal</keyword>
<comment type="caution">
    <text evidence="8">The sequence shown here is derived from an EMBL/GenBank/DDBJ whole genome shotgun (WGS) entry which is preliminary data.</text>
</comment>
<evidence type="ECO:0000256" key="2">
    <source>
        <dbReference type="ARBA" id="ARBA00010271"/>
    </source>
</evidence>
<feature type="region of interest" description="Disordered" evidence="5">
    <location>
        <begin position="751"/>
        <end position="878"/>
    </location>
</feature>
<evidence type="ECO:0000313" key="9">
    <source>
        <dbReference type="Proteomes" id="UP000613740"/>
    </source>
</evidence>
<name>A0A836B583_9CHLO</name>
<dbReference type="InterPro" id="IPR004263">
    <property type="entry name" value="Exostosin"/>
</dbReference>
<feature type="compositionally biased region" description="Basic residues" evidence="5">
    <location>
        <begin position="865"/>
        <end position="878"/>
    </location>
</feature>
<dbReference type="OrthoDB" id="1924787at2759"/>
<dbReference type="Proteomes" id="UP000613740">
    <property type="component" value="Unassembled WGS sequence"/>
</dbReference>
<dbReference type="InterPro" id="IPR000742">
    <property type="entry name" value="EGF"/>
</dbReference>
<evidence type="ECO:0000259" key="7">
    <source>
        <dbReference type="PROSITE" id="PS50026"/>
    </source>
</evidence>
<evidence type="ECO:0000256" key="6">
    <source>
        <dbReference type="SAM" id="SignalP"/>
    </source>
</evidence>
<comment type="subcellular location">
    <subcellularLocation>
        <location evidence="1">Golgi apparatus membrane</location>
        <topology evidence="1">Single-pass type II membrane protein</topology>
    </subcellularLocation>
</comment>
<dbReference type="AlphaFoldDB" id="A0A836B583"/>
<dbReference type="InterPro" id="IPR040911">
    <property type="entry name" value="Exostosin_GT47"/>
</dbReference>
<comment type="similarity">
    <text evidence="2">Belongs to the glycosyltransferase 47 family.</text>
</comment>
<keyword evidence="3" id="KW-0333">Golgi apparatus</keyword>
<dbReference type="PANTHER" id="PTHR11062">
    <property type="entry name" value="EXOSTOSIN HEPARAN SULFATE GLYCOSYLTRANSFERASE -RELATED"/>
    <property type="match status" value="1"/>
</dbReference>
<organism evidence="8 9">
    <name type="scientific">Chlamydomonas schloesseri</name>
    <dbReference type="NCBI Taxonomy" id="2026947"/>
    <lineage>
        <taxon>Eukaryota</taxon>
        <taxon>Viridiplantae</taxon>
        <taxon>Chlorophyta</taxon>
        <taxon>core chlorophytes</taxon>
        <taxon>Chlorophyceae</taxon>
        <taxon>CS clade</taxon>
        <taxon>Chlamydomonadales</taxon>
        <taxon>Chlamydomonadaceae</taxon>
        <taxon>Chlamydomonas</taxon>
    </lineage>
</organism>
<protein>
    <recommendedName>
        <fullName evidence="7">EGF-like domain-containing protein</fullName>
    </recommendedName>
</protein>
<reference evidence="8" key="1">
    <citation type="journal article" date="2020" name="bioRxiv">
        <title>Comparative genomics of Chlamydomonas.</title>
        <authorList>
            <person name="Craig R.J."/>
            <person name="Hasan A.R."/>
            <person name="Ness R.W."/>
            <person name="Keightley P.D."/>
        </authorList>
    </citation>
    <scope>NUCLEOTIDE SEQUENCE</scope>
    <source>
        <strain evidence="8">CCAP 11/173</strain>
    </source>
</reference>
<feature type="disulfide bond" evidence="4">
    <location>
        <begin position="314"/>
        <end position="323"/>
    </location>
</feature>
<feature type="compositionally biased region" description="Acidic residues" evidence="5">
    <location>
        <begin position="771"/>
        <end position="792"/>
    </location>
</feature>
<dbReference type="Pfam" id="PF03016">
    <property type="entry name" value="Exostosin_GT47"/>
    <property type="match status" value="1"/>
</dbReference>
<dbReference type="PROSITE" id="PS01186">
    <property type="entry name" value="EGF_2"/>
    <property type="match status" value="2"/>
</dbReference>
<accession>A0A836B583</accession>
<feature type="compositionally biased region" description="Gly residues" evidence="5">
    <location>
        <begin position="798"/>
        <end position="815"/>
    </location>
</feature>
<feature type="compositionally biased region" description="Low complexity" evidence="5">
    <location>
        <begin position="853"/>
        <end position="864"/>
    </location>
</feature>
<keyword evidence="4" id="KW-0245">EGF-like domain</keyword>
<dbReference type="InterPro" id="IPR002049">
    <property type="entry name" value="LE_dom"/>
</dbReference>
<feature type="chain" id="PRO_5032394558" description="EGF-like domain-containing protein" evidence="6">
    <location>
        <begin position="20"/>
        <end position="878"/>
    </location>
</feature>
<feature type="compositionally biased region" description="Gly residues" evidence="5">
    <location>
        <begin position="751"/>
        <end position="762"/>
    </location>
</feature>
<evidence type="ECO:0000256" key="4">
    <source>
        <dbReference type="PROSITE-ProRule" id="PRU00076"/>
    </source>
</evidence>
<evidence type="ECO:0000256" key="1">
    <source>
        <dbReference type="ARBA" id="ARBA00004323"/>
    </source>
</evidence>
<evidence type="ECO:0000256" key="3">
    <source>
        <dbReference type="ARBA" id="ARBA00023034"/>
    </source>
</evidence>
<dbReference type="GO" id="GO:0016757">
    <property type="term" value="F:glycosyltransferase activity"/>
    <property type="evidence" value="ECO:0007669"/>
    <property type="project" value="InterPro"/>
</dbReference>
<keyword evidence="4" id="KW-1015">Disulfide bond</keyword>
<dbReference type="PROSITE" id="PS50026">
    <property type="entry name" value="EGF_3"/>
    <property type="match status" value="2"/>
</dbReference>
<feature type="signal peptide" evidence="6">
    <location>
        <begin position="1"/>
        <end position="19"/>
    </location>
</feature>
<proteinExistence type="inferred from homology"/>
<feature type="compositionally biased region" description="Gly residues" evidence="5">
    <location>
        <begin position="834"/>
        <end position="852"/>
    </location>
</feature>
<dbReference type="Pfam" id="PF23106">
    <property type="entry name" value="EGF_Teneurin"/>
    <property type="match status" value="1"/>
</dbReference>